<dbReference type="Proteomes" id="UP000275456">
    <property type="component" value="Unassembled WGS sequence"/>
</dbReference>
<evidence type="ECO:0000313" key="3">
    <source>
        <dbReference type="Proteomes" id="UP000275456"/>
    </source>
</evidence>
<evidence type="ECO:0000313" key="2">
    <source>
        <dbReference type="EMBL" id="ROR64823.1"/>
    </source>
</evidence>
<comment type="caution">
    <text evidence="2">The sequence shown here is derived from an EMBL/GenBank/DDBJ whole genome shotgun (WGS) entry which is preliminary data.</text>
</comment>
<protein>
    <submittedName>
        <fullName evidence="2">Nucleoside-diphosphate-sugar epimerase</fullName>
    </submittedName>
</protein>
<keyword evidence="3" id="KW-1185">Reference proteome</keyword>
<dbReference type="InterPro" id="IPR016040">
    <property type="entry name" value="NAD(P)-bd_dom"/>
</dbReference>
<dbReference type="PANTHER" id="PTHR15020">
    <property type="entry name" value="FLAVIN REDUCTASE-RELATED"/>
    <property type="match status" value="1"/>
</dbReference>
<proteinExistence type="predicted"/>
<name>A0A3N2AP56_9MICO</name>
<dbReference type="InterPro" id="IPR036291">
    <property type="entry name" value="NAD(P)-bd_dom_sf"/>
</dbReference>
<accession>A0A3N2AP56</accession>
<dbReference type="Gene3D" id="3.40.50.720">
    <property type="entry name" value="NAD(P)-binding Rossmann-like Domain"/>
    <property type="match status" value="1"/>
</dbReference>
<dbReference type="RefSeq" id="WP_123695986.1">
    <property type="nucleotide sequence ID" value="NZ_RKHJ01000001.1"/>
</dbReference>
<sequence length="225" mass="23516">MKVFIIGGAGDIGRRLATALRANGDIATGMHRDAQQHDAIEDAGGIPALGDLIEHGADALASLMAGHDAVVFSAGAHGTGTDMTTLIDGKGVERAAEAASLAGVPQFLLISAFADSERGRGLGEDFEHYIRVKRGAEVVLTRTDLDWLIVRPGHLLPGAGDGRVSAGLALRETDVRREDLVHFIVEALHSSELTRVIVEVTAGPTPIAEAVAQVARSTGPRPISR</sequence>
<dbReference type="SUPFAM" id="SSF51735">
    <property type="entry name" value="NAD(P)-binding Rossmann-fold domains"/>
    <property type="match status" value="1"/>
</dbReference>
<dbReference type="PANTHER" id="PTHR15020:SF50">
    <property type="entry name" value="UPF0659 PROTEIN YMR090W"/>
    <property type="match status" value="1"/>
</dbReference>
<dbReference type="OrthoDB" id="4248066at2"/>
<reference evidence="2 3" key="1">
    <citation type="submission" date="2018-11" db="EMBL/GenBank/DDBJ databases">
        <title>Sequencing the genomes of 1000 actinobacteria strains.</title>
        <authorList>
            <person name="Klenk H.-P."/>
        </authorList>
    </citation>
    <scope>NUCLEOTIDE SEQUENCE [LARGE SCALE GENOMIC DNA]</scope>
    <source>
        <strain evidence="2 3">DSM 9580</strain>
    </source>
</reference>
<dbReference type="AlphaFoldDB" id="A0A3N2AP56"/>
<dbReference type="Pfam" id="PF13460">
    <property type="entry name" value="NAD_binding_10"/>
    <property type="match status" value="1"/>
</dbReference>
<organism evidence="2 3">
    <name type="scientific">Agrococcus jenensis</name>
    <dbReference type="NCBI Taxonomy" id="46353"/>
    <lineage>
        <taxon>Bacteria</taxon>
        <taxon>Bacillati</taxon>
        <taxon>Actinomycetota</taxon>
        <taxon>Actinomycetes</taxon>
        <taxon>Micrococcales</taxon>
        <taxon>Microbacteriaceae</taxon>
        <taxon>Agrococcus</taxon>
    </lineage>
</organism>
<gene>
    <name evidence="2" type="ORF">EDD26_0172</name>
</gene>
<dbReference type="EMBL" id="RKHJ01000001">
    <property type="protein sequence ID" value="ROR64823.1"/>
    <property type="molecule type" value="Genomic_DNA"/>
</dbReference>
<evidence type="ECO:0000259" key="1">
    <source>
        <dbReference type="Pfam" id="PF13460"/>
    </source>
</evidence>
<feature type="domain" description="NAD(P)-binding" evidence="1">
    <location>
        <begin position="7"/>
        <end position="190"/>
    </location>
</feature>